<dbReference type="Gene3D" id="1.10.8.1180">
    <property type="match status" value="1"/>
</dbReference>
<dbReference type="AlphaFoldDB" id="A0A5B0SWX4"/>
<evidence type="ECO:0000313" key="3">
    <source>
        <dbReference type="EMBL" id="KAA1142400.1"/>
    </source>
</evidence>
<comment type="caution">
    <text evidence="3">The sequence shown here is derived from an EMBL/GenBank/DDBJ whole genome shotgun (WGS) entry which is preliminary data.</text>
</comment>
<dbReference type="Proteomes" id="UP000323297">
    <property type="component" value="Unassembled WGS sequence"/>
</dbReference>
<feature type="domain" description="DnaT DNA-binding" evidence="2">
    <location>
        <begin position="186"/>
        <end position="251"/>
    </location>
</feature>
<evidence type="ECO:0000256" key="1">
    <source>
        <dbReference type="SAM" id="MobiDB-lite"/>
    </source>
</evidence>
<dbReference type="RefSeq" id="WP_149607949.1">
    <property type="nucleotide sequence ID" value="NZ_VTZD01000022.1"/>
</dbReference>
<organism evidence="3 4">
    <name type="scientific">Citrobacter portucalensis</name>
    <dbReference type="NCBI Taxonomy" id="1639133"/>
    <lineage>
        <taxon>Bacteria</taxon>
        <taxon>Pseudomonadati</taxon>
        <taxon>Pseudomonadota</taxon>
        <taxon>Gammaproteobacteria</taxon>
        <taxon>Enterobacterales</taxon>
        <taxon>Enterobacteriaceae</taxon>
        <taxon>Citrobacter</taxon>
        <taxon>Citrobacter freundii complex</taxon>
    </lineage>
</organism>
<accession>A0A5B0SWX4</accession>
<name>A0A5B0SWX4_9ENTR</name>
<dbReference type="Pfam" id="PF17948">
    <property type="entry name" value="DnaT"/>
    <property type="match status" value="1"/>
</dbReference>
<reference evidence="3 4" key="1">
    <citation type="submission" date="2019-08" db="EMBL/GenBank/DDBJ databases">
        <title>Draft genome sequence of Citrobacter portucalensis strain isolated from green turtle.</title>
        <authorList>
            <person name="Fernandes M.R."/>
            <person name="Sellera F.P."/>
            <person name="Goldeberg D.W."/>
            <person name="Costa D.C."/>
            <person name="Lincopan N."/>
        </authorList>
    </citation>
    <scope>NUCLEOTIDE SEQUENCE [LARGE SCALE GENOMIC DNA]</scope>
    <source>
        <strain evidence="3 4">TV06</strain>
    </source>
</reference>
<feature type="region of interest" description="Disordered" evidence="1">
    <location>
        <begin position="92"/>
        <end position="177"/>
    </location>
</feature>
<dbReference type="InterPro" id="IPR040480">
    <property type="entry name" value="DnaT_DNA_bind"/>
</dbReference>
<proteinExistence type="predicted"/>
<evidence type="ECO:0000259" key="2">
    <source>
        <dbReference type="Pfam" id="PF17948"/>
    </source>
</evidence>
<evidence type="ECO:0000313" key="4">
    <source>
        <dbReference type="Proteomes" id="UP000323297"/>
    </source>
</evidence>
<dbReference type="InterPro" id="IPR010781">
    <property type="entry name" value="DUF1376"/>
</dbReference>
<sequence length="332" mass="36828">MAALPYMQLYIADYLADTMHLSTEEHGAYLLLMFNYWQTGRPIPKNRLSKIARLSNDRWDAVEPSLKEFFNDNGTEWVQERIERDLEAVKNSISQKSAAGKASAQARKAKKGANNQQNNNGCSTGVEPPLKQNANGNTTNKDPDTDLKENPSLNAGAAKNSNGDQDLPPQAMPQYLDGLHEPIGKFSMTDSWLPSRDFRQRAASWGISLPEPDYLLTELAEFTAYWESEGKVFTQIQWEQKFARHVARVRMQVKPETGGNSHVGAGSEPTASRAVQQIQSAHAEWRRRNGLDGDGNSLATVAGHGGGVFEPMDPEERGGAFAYLDSPDRFDD</sequence>
<gene>
    <name evidence="3" type="ORF">D3H66_17130</name>
</gene>
<dbReference type="EMBL" id="VTZD01000022">
    <property type="protein sequence ID" value="KAA1142400.1"/>
    <property type="molecule type" value="Genomic_DNA"/>
</dbReference>
<dbReference type="Pfam" id="PF07120">
    <property type="entry name" value="DUF1376"/>
    <property type="match status" value="1"/>
</dbReference>
<protein>
    <submittedName>
        <fullName evidence="3">DUF1376 domain-containing protein</fullName>
    </submittedName>
</protein>
<feature type="compositionally biased region" description="Low complexity" evidence="1">
    <location>
        <begin position="94"/>
        <end position="121"/>
    </location>
</feature>
<feature type="region of interest" description="Disordered" evidence="1">
    <location>
        <begin position="288"/>
        <end position="332"/>
    </location>
</feature>